<evidence type="ECO:0000313" key="4">
    <source>
        <dbReference type="Proteomes" id="UP001050975"/>
    </source>
</evidence>
<dbReference type="Proteomes" id="UP001050975">
    <property type="component" value="Unassembled WGS sequence"/>
</dbReference>
<reference evidence="3" key="1">
    <citation type="submission" date="2019-10" db="EMBL/GenBank/DDBJ databases">
        <title>Draft genome sequece of Microseira wollei NIES-4236.</title>
        <authorList>
            <person name="Yamaguchi H."/>
            <person name="Suzuki S."/>
            <person name="Kawachi M."/>
        </authorList>
    </citation>
    <scope>NUCLEOTIDE SEQUENCE</scope>
    <source>
        <strain evidence="3">NIES-4236</strain>
    </source>
</reference>
<sequence length="801" mass="90687">MSKVVLSLGHGNLQNGFPAVTAQLWQATSTASMQFIASLPPAPEIASLYKDWQLQYSASYQCLDLLPRLELLDFPEDVPDETGYSSEKFNDLCQQFSKKINDWLNSEQFRNINNRLRTHLGHSEEIRFIIETDDKLLRRLPWHLWDFFEDYPYAEVALSALEYKPTNKTPTQKIGDKVRILAILGNSKGINIERDRSFLEKLPEAEVKFLVEPERSQLNDQLWAKPWDILFFAGHSFSYSDGESGRIYINQTRSLTISELKHALKNAMAGGLKLAILNSCDGLGLAQALFDLHIPQTIVMREPVPDAIAQAFLKYFIAAFSGGKSLYTAVREARQRLQGIEEKCPCASWLPVIFQNPAEEPPTWPPLPEPSLNWRTVLLASVAVTALVMGVRHLGMLQKWELQAFDHLMQLRPIESQDPRLLIVTIDEADIQYQIRQKMKMRWSLSDNALAQLLKKLEQYQPRTIGIDIYRDFSVDPDYPDLATRLRQDERLFATCKVSAPEDGAPDGNPPPPEVPKKRLGFSDFVADDDEIARRHLLHLMPPLTSPCAADNAFSLQMALDYLNAQSIEAKFTKQGELQIGDVVFKKLKSQSGGYQRVDASGYQVLLNYRSLRSLQNIAPQISLRDILNNRINPELREYVKNRIVLIGVTAPTTADQWKTPYSVNAPPNQTLIPGVFVQAQMVSQILSAVLDRRPLLWWWPEWVEVFWVWGWALVGGMLALCIRQPLGLGLAGVVTLGMLFGICFIIFTAAGWVPFVPSALALLATEVALVWWSTRSSLFVNNSRPLDAELWLGRSLFSRK</sequence>
<feature type="transmembrane region" description="Helical" evidence="1">
    <location>
        <begin position="729"/>
        <end position="750"/>
    </location>
</feature>
<gene>
    <name evidence="3" type="ORF">MiSe_14210</name>
</gene>
<organism evidence="3 4">
    <name type="scientific">Microseira wollei NIES-4236</name>
    <dbReference type="NCBI Taxonomy" id="2530354"/>
    <lineage>
        <taxon>Bacteria</taxon>
        <taxon>Bacillati</taxon>
        <taxon>Cyanobacteriota</taxon>
        <taxon>Cyanophyceae</taxon>
        <taxon>Oscillatoriophycideae</taxon>
        <taxon>Aerosakkonematales</taxon>
        <taxon>Aerosakkonemataceae</taxon>
        <taxon>Microseira</taxon>
    </lineage>
</organism>
<keyword evidence="1" id="KW-0472">Membrane</keyword>
<keyword evidence="1" id="KW-0812">Transmembrane</keyword>
<proteinExistence type="predicted"/>
<evidence type="ECO:0000313" key="3">
    <source>
        <dbReference type="EMBL" id="GET36669.1"/>
    </source>
</evidence>
<dbReference type="InterPro" id="IPR007890">
    <property type="entry name" value="CHASE2"/>
</dbReference>
<feature type="domain" description="CHASE2" evidence="2">
    <location>
        <begin position="397"/>
        <end position="719"/>
    </location>
</feature>
<dbReference type="InterPro" id="IPR024983">
    <property type="entry name" value="CHAT_dom"/>
</dbReference>
<feature type="transmembrane region" description="Helical" evidence="1">
    <location>
        <begin position="756"/>
        <end position="775"/>
    </location>
</feature>
<dbReference type="AlphaFoldDB" id="A0AAV3WFJ7"/>
<protein>
    <recommendedName>
        <fullName evidence="2">CHASE2 domain-containing protein</fullName>
    </recommendedName>
</protein>
<dbReference type="Pfam" id="PF12770">
    <property type="entry name" value="CHAT"/>
    <property type="match status" value="1"/>
</dbReference>
<name>A0AAV3WFJ7_9CYAN</name>
<comment type="caution">
    <text evidence="3">The sequence shown here is derived from an EMBL/GenBank/DDBJ whole genome shotgun (WGS) entry which is preliminary data.</text>
</comment>
<keyword evidence="1" id="KW-1133">Transmembrane helix</keyword>
<feature type="transmembrane region" description="Helical" evidence="1">
    <location>
        <begin position="703"/>
        <end position="722"/>
    </location>
</feature>
<dbReference type="SMART" id="SM01080">
    <property type="entry name" value="CHASE2"/>
    <property type="match status" value="1"/>
</dbReference>
<evidence type="ECO:0000259" key="2">
    <source>
        <dbReference type="SMART" id="SM01080"/>
    </source>
</evidence>
<evidence type="ECO:0000256" key="1">
    <source>
        <dbReference type="SAM" id="Phobius"/>
    </source>
</evidence>
<dbReference type="Pfam" id="PF05226">
    <property type="entry name" value="CHASE2"/>
    <property type="match status" value="1"/>
</dbReference>
<accession>A0AAV3WFJ7</accession>
<dbReference type="EMBL" id="BLAY01000016">
    <property type="protein sequence ID" value="GET36669.1"/>
    <property type="molecule type" value="Genomic_DNA"/>
</dbReference>
<keyword evidence="4" id="KW-1185">Reference proteome</keyword>
<dbReference type="RefSeq" id="WP_226576754.1">
    <property type="nucleotide sequence ID" value="NZ_BLAY01000016.1"/>
</dbReference>